<keyword evidence="3" id="KW-1185">Reference proteome</keyword>
<dbReference type="PROSITE" id="PS50075">
    <property type="entry name" value="CARRIER"/>
    <property type="match status" value="1"/>
</dbReference>
<name>A0A1I3WP63_9GAMM</name>
<feature type="domain" description="Carrier" evidence="1">
    <location>
        <begin position="4"/>
        <end position="85"/>
    </location>
</feature>
<reference evidence="2 3" key="1">
    <citation type="submission" date="2016-10" db="EMBL/GenBank/DDBJ databases">
        <authorList>
            <person name="de Groot N.N."/>
        </authorList>
    </citation>
    <scope>NUCLEOTIDE SEQUENCE [LARGE SCALE GENOMIC DNA]</scope>
    <source>
        <strain evidence="2 3">IBRC-M 10445</strain>
    </source>
</reference>
<dbReference type="SUPFAM" id="SSF47336">
    <property type="entry name" value="ACP-like"/>
    <property type="match status" value="1"/>
</dbReference>
<dbReference type="AlphaFoldDB" id="A0A1I3WP63"/>
<dbReference type="Gene3D" id="1.10.1200.10">
    <property type="entry name" value="ACP-like"/>
    <property type="match status" value="1"/>
</dbReference>
<dbReference type="OrthoDB" id="5432342at2"/>
<dbReference type="InterPro" id="IPR009081">
    <property type="entry name" value="PP-bd_ACP"/>
</dbReference>
<organism evidence="2 3">
    <name type="scientific">Marinobacter persicus</name>
    <dbReference type="NCBI Taxonomy" id="930118"/>
    <lineage>
        <taxon>Bacteria</taxon>
        <taxon>Pseudomonadati</taxon>
        <taxon>Pseudomonadota</taxon>
        <taxon>Gammaproteobacteria</taxon>
        <taxon>Pseudomonadales</taxon>
        <taxon>Marinobacteraceae</taxon>
        <taxon>Marinobacter</taxon>
    </lineage>
</organism>
<dbReference type="InterPro" id="IPR036736">
    <property type="entry name" value="ACP-like_sf"/>
</dbReference>
<gene>
    <name evidence="2" type="ORF">SAMN05216429_11066</name>
</gene>
<dbReference type="EMBL" id="FOSC01000010">
    <property type="protein sequence ID" value="SFK09252.1"/>
    <property type="molecule type" value="Genomic_DNA"/>
</dbReference>
<dbReference type="Proteomes" id="UP000199445">
    <property type="component" value="Unassembled WGS sequence"/>
</dbReference>
<accession>A0A1I3WP63</accession>
<evidence type="ECO:0000313" key="2">
    <source>
        <dbReference type="EMBL" id="SFK09252.1"/>
    </source>
</evidence>
<dbReference type="RefSeq" id="WP_091705776.1">
    <property type="nucleotide sequence ID" value="NZ_BMYN01000006.1"/>
</dbReference>
<protein>
    <submittedName>
        <fullName evidence="2">Acyl carrier protein</fullName>
    </submittedName>
</protein>
<evidence type="ECO:0000313" key="3">
    <source>
        <dbReference type="Proteomes" id="UP000199445"/>
    </source>
</evidence>
<proteinExistence type="predicted"/>
<evidence type="ECO:0000259" key="1">
    <source>
        <dbReference type="PROSITE" id="PS50075"/>
    </source>
</evidence>
<sequence length="85" mass="9654">MNTEELKAELKELIVEECDVDVEAEDIRDDEFLIGPDSRLNLDSLDALSISLEVKRRYKKHIDSGNETRMALTSVNTLAEFILAD</sequence>